<dbReference type="InterPro" id="IPR036259">
    <property type="entry name" value="MFS_trans_sf"/>
</dbReference>
<keyword evidence="10" id="KW-1185">Reference proteome</keyword>
<organism evidence="9 10">
    <name type="scientific">Deinococcus rufus</name>
    <dbReference type="NCBI Taxonomy" id="2136097"/>
    <lineage>
        <taxon>Bacteria</taxon>
        <taxon>Thermotogati</taxon>
        <taxon>Deinococcota</taxon>
        <taxon>Deinococci</taxon>
        <taxon>Deinococcales</taxon>
        <taxon>Deinococcaceae</taxon>
        <taxon>Deinococcus</taxon>
    </lineage>
</organism>
<feature type="transmembrane region" description="Helical" evidence="7">
    <location>
        <begin position="166"/>
        <end position="187"/>
    </location>
</feature>
<evidence type="ECO:0000256" key="3">
    <source>
        <dbReference type="ARBA" id="ARBA00022448"/>
    </source>
</evidence>
<dbReference type="PROSITE" id="PS00216">
    <property type="entry name" value="SUGAR_TRANSPORT_1"/>
    <property type="match status" value="1"/>
</dbReference>
<gene>
    <name evidence="9" type="ORF">ACFOSB_12675</name>
</gene>
<feature type="transmembrane region" description="Helical" evidence="7">
    <location>
        <begin position="289"/>
        <end position="307"/>
    </location>
</feature>
<dbReference type="PANTHER" id="PTHR23504">
    <property type="entry name" value="MAJOR FACILITATOR SUPERFAMILY DOMAIN-CONTAINING PROTEIN 10"/>
    <property type="match status" value="1"/>
</dbReference>
<dbReference type="SUPFAM" id="SSF103473">
    <property type="entry name" value="MFS general substrate transporter"/>
    <property type="match status" value="1"/>
</dbReference>
<feature type="domain" description="Major facilitator superfamily (MFS) profile" evidence="8">
    <location>
        <begin position="10"/>
        <end position="398"/>
    </location>
</feature>
<evidence type="ECO:0000256" key="7">
    <source>
        <dbReference type="SAM" id="Phobius"/>
    </source>
</evidence>
<dbReference type="InterPro" id="IPR011701">
    <property type="entry name" value="MFS"/>
</dbReference>
<evidence type="ECO:0000313" key="9">
    <source>
        <dbReference type="EMBL" id="MFC3833713.1"/>
    </source>
</evidence>
<name>A0ABV7ZBL0_9DEIO</name>
<dbReference type="PROSITE" id="PS50850">
    <property type="entry name" value="MFS"/>
    <property type="match status" value="1"/>
</dbReference>
<dbReference type="Proteomes" id="UP001595803">
    <property type="component" value="Unassembled WGS sequence"/>
</dbReference>
<keyword evidence="4 7" id="KW-0812">Transmembrane</keyword>
<evidence type="ECO:0000256" key="4">
    <source>
        <dbReference type="ARBA" id="ARBA00022692"/>
    </source>
</evidence>
<dbReference type="PANTHER" id="PTHR23504:SF15">
    <property type="entry name" value="MAJOR FACILITATOR SUPERFAMILY (MFS) PROFILE DOMAIN-CONTAINING PROTEIN"/>
    <property type="match status" value="1"/>
</dbReference>
<feature type="transmembrane region" description="Helical" evidence="7">
    <location>
        <begin position="138"/>
        <end position="160"/>
    </location>
</feature>
<comment type="subcellular location">
    <subcellularLocation>
        <location evidence="1">Membrane</location>
        <topology evidence="1">Multi-pass membrane protein</topology>
    </subcellularLocation>
</comment>
<reference evidence="10" key="1">
    <citation type="journal article" date="2019" name="Int. J. Syst. Evol. Microbiol.">
        <title>The Global Catalogue of Microorganisms (GCM) 10K type strain sequencing project: providing services to taxonomists for standard genome sequencing and annotation.</title>
        <authorList>
            <consortium name="The Broad Institute Genomics Platform"/>
            <consortium name="The Broad Institute Genome Sequencing Center for Infectious Disease"/>
            <person name="Wu L."/>
            <person name="Ma J."/>
        </authorList>
    </citation>
    <scope>NUCLEOTIDE SEQUENCE [LARGE SCALE GENOMIC DNA]</scope>
    <source>
        <strain evidence="10">CCTCC AB 2017081</strain>
    </source>
</reference>
<accession>A0ABV7ZBL0</accession>
<comment type="similarity">
    <text evidence="2">Belongs to the major facilitator superfamily. TCR/Tet family.</text>
</comment>
<evidence type="ECO:0000313" key="10">
    <source>
        <dbReference type="Proteomes" id="UP001595803"/>
    </source>
</evidence>
<evidence type="ECO:0000256" key="5">
    <source>
        <dbReference type="ARBA" id="ARBA00022989"/>
    </source>
</evidence>
<protein>
    <submittedName>
        <fullName evidence="9">MFS transporter</fullName>
    </submittedName>
</protein>
<dbReference type="Pfam" id="PF07690">
    <property type="entry name" value="MFS_1"/>
    <property type="match status" value="1"/>
</dbReference>
<keyword evidence="6 7" id="KW-0472">Membrane</keyword>
<dbReference type="InterPro" id="IPR001958">
    <property type="entry name" value="Tet-R_TetA/multi-R_MdtG-like"/>
</dbReference>
<evidence type="ECO:0000256" key="2">
    <source>
        <dbReference type="ARBA" id="ARBA00007520"/>
    </source>
</evidence>
<evidence type="ECO:0000259" key="8">
    <source>
        <dbReference type="PROSITE" id="PS50850"/>
    </source>
</evidence>
<dbReference type="InterPro" id="IPR020846">
    <property type="entry name" value="MFS_dom"/>
</dbReference>
<keyword evidence="3" id="KW-0813">Transport</keyword>
<keyword evidence="5 7" id="KW-1133">Transmembrane helix</keyword>
<evidence type="ECO:0000256" key="6">
    <source>
        <dbReference type="ARBA" id="ARBA00023136"/>
    </source>
</evidence>
<feature type="transmembrane region" description="Helical" evidence="7">
    <location>
        <begin position="222"/>
        <end position="243"/>
    </location>
</feature>
<dbReference type="InterPro" id="IPR005829">
    <property type="entry name" value="Sugar_transporter_CS"/>
</dbReference>
<dbReference type="EMBL" id="JBHRZG010000013">
    <property type="protein sequence ID" value="MFC3833713.1"/>
    <property type="molecule type" value="Genomic_DNA"/>
</dbReference>
<feature type="transmembrane region" description="Helical" evidence="7">
    <location>
        <begin position="49"/>
        <end position="68"/>
    </location>
</feature>
<feature type="transmembrane region" description="Helical" evidence="7">
    <location>
        <begin position="255"/>
        <end position="277"/>
    </location>
</feature>
<sequence>MTTSPPPRPPLLFLLTTAFLFSIGMSLVFPVLPFIVTQYVPEVSRQASVIGWLGAVFALLAFLSAPVMGALSDAYGRRPVLILSLLGSALGYVLFGVGGSLWILFLGRAIDGATAGGMSALFGYLADVTPEEDRGRVFGQIGAVIGAGFILGPALGGALAQVSLSAPMFVAAAVCILNMLWGTFVLPESLAPGRRQRHFDAAHLNPLSSLRAALAFPAVRRLVSVSVLFMLPFTIMQTVLALLGRDALHWGPTQLGTVFMVVGVCDIIAQGGLLPLLLRRFGERGVAQLGLAVGAVGTAGLAMLTLWPSAALVYAATICLAVGEGIFTASVNALLSNAAPADAQGRVQGGAQSFSSLAQVAGPLAAGPLYARTGGVGTFGASTGLILLALGVLVSQRGAGQTAPVADTA</sequence>
<feature type="transmembrane region" description="Helical" evidence="7">
    <location>
        <begin position="80"/>
        <end position="103"/>
    </location>
</feature>
<dbReference type="Gene3D" id="1.20.1250.20">
    <property type="entry name" value="MFS general substrate transporter like domains"/>
    <property type="match status" value="1"/>
</dbReference>
<proteinExistence type="inferred from homology"/>
<comment type="caution">
    <text evidence="9">The sequence shown here is derived from an EMBL/GenBank/DDBJ whole genome shotgun (WGS) entry which is preliminary data.</text>
</comment>
<dbReference type="RefSeq" id="WP_322473598.1">
    <property type="nucleotide sequence ID" value="NZ_JBHRZG010000013.1"/>
</dbReference>
<evidence type="ECO:0000256" key="1">
    <source>
        <dbReference type="ARBA" id="ARBA00004141"/>
    </source>
</evidence>
<dbReference type="PRINTS" id="PR01035">
    <property type="entry name" value="TCRTETA"/>
</dbReference>